<keyword evidence="2" id="KW-1185">Reference proteome</keyword>
<reference evidence="2" key="1">
    <citation type="journal article" date="2014" name="Nat. Genet.">
        <title>Genome of the human hookworm Necator americanus.</title>
        <authorList>
            <person name="Tang Y.T."/>
            <person name="Gao X."/>
            <person name="Rosa B.A."/>
            <person name="Abubucker S."/>
            <person name="Hallsworth-Pepin K."/>
            <person name="Martin J."/>
            <person name="Tyagi R."/>
            <person name="Heizer E."/>
            <person name="Zhang X."/>
            <person name="Bhonagiri-Palsikar V."/>
            <person name="Minx P."/>
            <person name="Warren W.C."/>
            <person name="Wang Q."/>
            <person name="Zhan B."/>
            <person name="Hotez P.J."/>
            <person name="Sternberg P.W."/>
            <person name="Dougall A."/>
            <person name="Gaze S.T."/>
            <person name="Mulvenna J."/>
            <person name="Sotillo J."/>
            <person name="Ranganathan S."/>
            <person name="Rabelo E.M."/>
            <person name="Wilson R.K."/>
            <person name="Felgner P.L."/>
            <person name="Bethony J."/>
            <person name="Hawdon J.M."/>
            <person name="Gasser R.B."/>
            <person name="Loukas A."/>
            <person name="Mitreva M."/>
        </authorList>
    </citation>
    <scope>NUCLEOTIDE SEQUENCE [LARGE SCALE GENOMIC DNA]</scope>
</reference>
<accession>W2T2A3</accession>
<evidence type="ECO:0000313" key="2">
    <source>
        <dbReference type="Proteomes" id="UP000053676"/>
    </source>
</evidence>
<protein>
    <submittedName>
        <fullName evidence="1">Uncharacterized protein</fullName>
    </submittedName>
</protein>
<gene>
    <name evidence="1" type="ORF">NECAME_12450</name>
</gene>
<dbReference type="Proteomes" id="UP000053676">
    <property type="component" value="Unassembled WGS sequence"/>
</dbReference>
<evidence type="ECO:0000313" key="1">
    <source>
        <dbReference type="EMBL" id="ETN75341.1"/>
    </source>
</evidence>
<proteinExistence type="predicted"/>
<dbReference type="OrthoDB" id="5836891at2759"/>
<organism evidence="1 2">
    <name type="scientific">Necator americanus</name>
    <name type="common">Human hookworm</name>
    <dbReference type="NCBI Taxonomy" id="51031"/>
    <lineage>
        <taxon>Eukaryota</taxon>
        <taxon>Metazoa</taxon>
        <taxon>Ecdysozoa</taxon>
        <taxon>Nematoda</taxon>
        <taxon>Chromadorea</taxon>
        <taxon>Rhabditida</taxon>
        <taxon>Rhabditina</taxon>
        <taxon>Rhabditomorpha</taxon>
        <taxon>Strongyloidea</taxon>
        <taxon>Ancylostomatidae</taxon>
        <taxon>Bunostominae</taxon>
        <taxon>Necator</taxon>
    </lineage>
</organism>
<name>W2T2A3_NECAM</name>
<dbReference type="KEGG" id="nai:NECAME_12450"/>
<dbReference type="AlphaFoldDB" id="W2T2A3"/>
<sequence length="161" mass="17684">MLASAGGLTSPPHTLHQSITYELAASMTGGNATEPSHFRCLHTFFYRPASGTMTPPFACYNRPAGGNRVRGEKLVRHMESSPELSSEKRTINQRNLSLGSTLFLPNNDGLLGGRVFVLELTKLLTPLSSLFEARKDAANFAFVVVQNKPLLRMKVDLYFVA</sequence>
<dbReference type="EMBL" id="KI660304">
    <property type="protein sequence ID" value="ETN75341.1"/>
    <property type="molecule type" value="Genomic_DNA"/>
</dbReference>